<reference evidence="3" key="1">
    <citation type="journal article" date="2019" name="Int. J. Syst. Evol. Microbiol.">
        <title>The Global Catalogue of Microorganisms (GCM) 10K type strain sequencing project: providing services to taxonomists for standard genome sequencing and annotation.</title>
        <authorList>
            <consortium name="The Broad Institute Genomics Platform"/>
            <consortium name="The Broad Institute Genome Sequencing Center for Infectious Disease"/>
            <person name="Wu L."/>
            <person name="Ma J."/>
        </authorList>
    </citation>
    <scope>NUCLEOTIDE SEQUENCE [LARGE SCALE GENOMIC DNA]</scope>
    <source>
        <strain evidence="3">CGMCC 1.15399</strain>
    </source>
</reference>
<keyword evidence="3" id="KW-1185">Reference proteome</keyword>
<gene>
    <name evidence="2" type="ORF">ACFSJ0_59800</name>
</gene>
<organism evidence="2 3">
    <name type="scientific">Nonomuraea guangzhouensis</name>
    <dbReference type="NCBI Taxonomy" id="1291555"/>
    <lineage>
        <taxon>Bacteria</taxon>
        <taxon>Bacillati</taxon>
        <taxon>Actinomycetota</taxon>
        <taxon>Actinomycetes</taxon>
        <taxon>Streptosporangiales</taxon>
        <taxon>Streptosporangiaceae</taxon>
        <taxon>Nonomuraea</taxon>
    </lineage>
</organism>
<name>A0ABW4H0E2_9ACTN</name>
<evidence type="ECO:0000313" key="3">
    <source>
        <dbReference type="Proteomes" id="UP001597097"/>
    </source>
</evidence>
<keyword evidence="1" id="KW-1133">Transmembrane helix</keyword>
<dbReference type="EMBL" id="JBHUCM010000072">
    <property type="protein sequence ID" value="MFD1547177.1"/>
    <property type="molecule type" value="Genomic_DNA"/>
</dbReference>
<sequence length="54" mass="6104">MGGLGNVELGVRMLRMTAAYLALCPLLGLVSLIVQSFMNDWRRGWRPWKSGERP</sequence>
<protein>
    <submittedName>
        <fullName evidence="2">Uncharacterized protein</fullName>
    </submittedName>
</protein>
<feature type="transmembrane region" description="Helical" evidence="1">
    <location>
        <begin position="20"/>
        <end position="38"/>
    </location>
</feature>
<keyword evidence="1" id="KW-0472">Membrane</keyword>
<evidence type="ECO:0000256" key="1">
    <source>
        <dbReference type="SAM" id="Phobius"/>
    </source>
</evidence>
<dbReference type="Proteomes" id="UP001597097">
    <property type="component" value="Unassembled WGS sequence"/>
</dbReference>
<dbReference type="RefSeq" id="WP_219532539.1">
    <property type="nucleotide sequence ID" value="NZ_JAHKRM010000014.1"/>
</dbReference>
<keyword evidence="1" id="KW-0812">Transmembrane</keyword>
<proteinExistence type="predicted"/>
<evidence type="ECO:0000313" key="2">
    <source>
        <dbReference type="EMBL" id="MFD1547177.1"/>
    </source>
</evidence>
<accession>A0ABW4H0E2</accession>
<comment type="caution">
    <text evidence="2">The sequence shown here is derived from an EMBL/GenBank/DDBJ whole genome shotgun (WGS) entry which is preliminary data.</text>
</comment>